<dbReference type="SMART" id="SM00382">
    <property type="entry name" value="AAA"/>
    <property type="match status" value="1"/>
</dbReference>
<dbReference type="CDD" id="cd19481">
    <property type="entry name" value="RecA-like_protease"/>
    <property type="match status" value="1"/>
</dbReference>
<dbReference type="InterPro" id="IPR003959">
    <property type="entry name" value="ATPase_AAA_core"/>
</dbReference>
<dbReference type="Gene3D" id="3.40.50.300">
    <property type="entry name" value="P-loop containing nucleotide triphosphate hydrolases"/>
    <property type="match status" value="1"/>
</dbReference>
<gene>
    <name evidence="2" type="ORF">GCM10009433_23730</name>
</gene>
<dbReference type="PANTHER" id="PTHR23074">
    <property type="entry name" value="AAA DOMAIN-CONTAINING"/>
    <property type="match status" value="1"/>
</dbReference>
<feature type="domain" description="AAA+ ATPase" evidence="1">
    <location>
        <begin position="338"/>
        <end position="477"/>
    </location>
</feature>
<dbReference type="Pfam" id="PF00004">
    <property type="entry name" value="AAA"/>
    <property type="match status" value="1"/>
</dbReference>
<dbReference type="InterPro" id="IPR027417">
    <property type="entry name" value="P-loop_NTPase"/>
</dbReference>
<dbReference type="EMBL" id="BAAAGG010000022">
    <property type="protein sequence ID" value="GAA0762907.1"/>
    <property type="molecule type" value="Genomic_DNA"/>
</dbReference>
<protein>
    <recommendedName>
        <fullName evidence="1">AAA+ ATPase domain-containing protein</fullName>
    </recommendedName>
</protein>
<accession>A0ABN1KD03</accession>
<dbReference type="SUPFAM" id="SSF52540">
    <property type="entry name" value="P-loop containing nucleoside triphosphate hydrolases"/>
    <property type="match status" value="1"/>
</dbReference>
<sequence>MEVREKFKLLDCIGKVYEKAEDCKLRDSFFDELNTELNILSEHFGTSKSQSFFIAIVFTLNYKGDTVDLNDMIGYFGCNPMKLLEFNKDFTHLHSIGIFNKRLSRHRVKVAGANDQFTIDESICEAILNDEPIPEVKSKITDIFEFLQEIYELGRKRDEKEINSFQLFKLVGDLLEEHKDFKLLQKLENFELSLIDKVLYFYLIWKTITGRESCDVDRALEGFYDKSTDRVNYMQDLLVGKNSLLNHKLIELISSNFINDTEMKLSSVSNTMLKDCGITVFQNNKKNKDNILSPSDIPERKLIYSPSEMKQLYLLKDVLQPFQFRTTQTRLKEKNLPQGIISLLHGAPGTGKTEVVKQIAKETNREIMKVDISQSKSKWFGESEKVIKKIFTDYTDFMNESDETPILFLNEADAIISKRTSSGNSNTRQTENAIQNILLEEFENFQGILIATTNLANNLDSAFERRFLFKILFNPPSSEVRAEIWKLKLPNLSKKECNVLAEKFNFSGGQIDNIIRKSEINEIIHGEQVSLENLLMFCSEETLAHKRVEIGFSKA</sequence>
<dbReference type="InterPro" id="IPR003593">
    <property type="entry name" value="AAA+_ATPase"/>
</dbReference>
<dbReference type="Proteomes" id="UP001500185">
    <property type="component" value="Unassembled WGS sequence"/>
</dbReference>
<dbReference type="InterPro" id="IPR050304">
    <property type="entry name" value="MT-severing_AAA_ATPase"/>
</dbReference>
<organism evidence="2 3">
    <name type="scientific">Psychroflexus lacisalsi</name>
    <dbReference type="NCBI Taxonomy" id="503928"/>
    <lineage>
        <taxon>Bacteria</taxon>
        <taxon>Pseudomonadati</taxon>
        <taxon>Bacteroidota</taxon>
        <taxon>Flavobacteriia</taxon>
        <taxon>Flavobacteriales</taxon>
        <taxon>Flavobacteriaceae</taxon>
        <taxon>Psychroflexus</taxon>
    </lineage>
</organism>
<dbReference type="PANTHER" id="PTHR23074:SF83">
    <property type="entry name" value="VACUOLAR PROTEIN SORTING-ASSOCIATED PROTEIN 4A"/>
    <property type="match status" value="1"/>
</dbReference>
<evidence type="ECO:0000259" key="1">
    <source>
        <dbReference type="SMART" id="SM00382"/>
    </source>
</evidence>
<dbReference type="RefSeq" id="WP_224454559.1">
    <property type="nucleotide sequence ID" value="NZ_BAAAGG010000022.1"/>
</dbReference>
<evidence type="ECO:0000313" key="3">
    <source>
        <dbReference type="Proteomes" id="UP001500185"/>
    </source>
</evidence>
<name>A0ABN1KD03_9FLAO</name>
<reference evidence="2 3" key="1">
    <citation type="journal article" date="2019" name="Int. J. Syst. Evol. Microbiol.">
        <title>The Global Catalogue of Microorganisms (GCM) 10K type strain sequencing project: providing services to taxonomists for standard genome sequencing and annotation.</title>
        <authorList>
            <consortium name="The Broad Institute Genomics Platform"/>
            <consortium name="The Broad Institute Genome Sequencing Center for Infectious Disease"/>
            <person name="Wu L."/>
            <person name="Ma J."/>
        </authorList>
    </citation>
    <scope>NUCLEOTIDE SEQUENCE [LARGE SCALE GENOMIC DNA]</scope>
    <source>
        <strain evidence="2 3">JCM 16231</strain>
    </source>
</reference>
<keyword evidence="3" id="KW-1185">Reference proteome</keyword>
<evidence type="ECO:0000313" key="2">
    <source>
        <dbReference type="EMBL" id="GAA0762907.1"/>
    </source>
</evidence>
<proteinExistence type="predicted"/>
<comment type="caution">
    <text evidence="2">The sequence shown here is derived from an EMBL/GenBank/DDBJ whole genome shotgun (WGS) entry which is preliminary data.</text>
</comment>